<evidence type="ECO:0000313" key="1">
    <source>
        <dbReference type="EMBL" id="KUN07203.1"/>
    </source>
</evidence>
<gene>
    <name evidence="1" type="ORF">AQI95_11725</name>
</gene>
<reference evidence="1 2" key="1">
    <citation type="submission" date="2015-10" db="EMBL/GenBank/DDBJ databases">
        <title>Draft genome sequence of Streptomyces yokosukanensis DSM 40224, type strain for the species Streptomyces yokosukanensis.</title>
        <authorList>
            <person name="Ruckert C."/>
            <person name="Winkler A."/>
            <person name="Kalinowski J."/>
            <person name="Kampfer P."/>
            <person name="Glaeser S."/>
        </authorList>
    </citation>
    <scope>NUCLEOTIDE SEQUENCE [LARGE SCALE GENOMIC DNA]</scope>
    <source>
        <strain evidence="1 2">DSM 40224</strain>
    </source>
</reference>
<proteinExistence type="predicted"/>
<dbReference type="EMBL" id="LMWN01000013">
    <property type="protein sequence ID" value="KUN07203.1"/>
    <property type="molecule type" value="Genomic_DNA"/>
</dbReference>
<dbReference type="PANTHER" id="PTHR13812">
    <property type="entry name" value="KETIMINE REDUCTASE MU-CRYSTALLIN"/>
    <property type="match status" value="1"/>
</dbReference>
<dbReference type="PANTHER" id="PTHR13812:SF19">
    <property type="entry name" value="KETIMINE REDUCTASE MU-CRYSTALLIN"/>
    <property type="match status" value="1"/>
</dbReference>
<name>A0A101P955_9ACTN</name>
<dbReference type="Gene3D" id="3.30.1780.10">
    <property type="entry name" value="ornithine cyclodeaminase, domain 1"/>
    <property type="match status" value="1"/>
</dbReference>
<sequence length="336" mass="35604">MTAATPLAVIPGALVEDVLRDAHAEALRIVEEVYVQSVQSRLVNPESLFLRPDAQARERVIALPAYVPEPNPAMGIKWISSFPENLSLGLPRASAAIVLNDVATGFPVALLEGARISGLRTALSALVGANTLTAGGRRAAKVAILGTGYIAANTVSAFLADGWTWDRATVFDLAVERAEAFAGRFTGRAELAVAHSAEEALTDADLVLLTTTAITPHIDSLQRLAPNATVLHMSLRDLTPEALSGAEHFVDDVSHALRERTSLALAVEAGTVRRDAIRAVGEVLLGDCRRTPDRRAVYAPFGLGSLDIALASLVLERARDLPEALIVEDFSGTAAR</sequence>
<dbReference type="Pfam" id="PF02423">
    <property type="entry name" value="OCD_Mu_crystall"/>
    <property type="match status" value="1"/>
</dbReference>
<dbReference type="OrthoDB" id="3396397at2"/>
<protein>
    <recommendedName>
        <fullName evidence="3">2,3-diaminopropionate biosynthesis protein SbnB</fullName>
    </recommendedName>
</protein>
<dbReference type="InterPro" id="IPR023401">
    <property type="entry name" value="ODC_N"/>
</dbReference>
<organism evidence="1 2">
    <name type="scientific">Streptomyces yokosukanensis</name>
    <dbReference type="NCBI Taxonomy" id="67386"/>
    <lineage>
        <taxon>Bacteria</taxon>
        <taxon>Bacillati</taxon>
        <taxon>Actinomycetota</taxon>
        <taxon>Actinomycetes</taxon>
        <taxon>Kitasatosporales</taxon>
        <taxon>Streptomycetaceae</taxon>
        <taxon>Streptomyces</taxon>
    </lineage>
</organism>
<keyword evidence="2" id="KW-1185">Reference proteome</keyword>
<dbReference type="InterPro" id="IPR003462">
    <property type="entry name" value="ODC_Mu_crystall"/>
</dbReference>
<dbReference type="STRING" id="67386.AQI95_11725"/>
<dbReference type="Gene3D" id="3.40.50.720">
    <property type="entry name" value="NAD(P)-binding Rossmann-like Domain"/>
    <property type="match status" value="1"/>
</dbReference>
<dbReference type="InterPro" id="IPR036291">
    <property type="entry name" value="NAD(P)-bd_dom_sf"/>
</dbReference>
<dbReference type="GO" id="GO:0005737">
    <property type="term" value="C:cytoplasm"/>
    <property type="evidence" value="ECO:0007669"/>
    <property type="project" value="TreeGrafter"/>
</dbReference>
<accession>A0A101P955</accession>
<evidence type="ECO:0000313" key="2">
    <source>
        <dbReference type="Proteomes" id="UP000053127"/>
    </source>
</evidence>
<dbReference type="PIRSF" id="PIRSF001439">
    <property type="entry name" value="CryM"/>
    <property type="match status" value="1"/>
</dbReference>
<dbReference type="RefSeq" id="WP_067121132.1">
    <property type="nucleotide sequence ID" value="NZ_JBFACD010000006.1"/>
</dbReference>
<dbReference type="Proteomes" id="UP000053127">
    <property type="component" value="Unassembled WGS sequence"/>
</dbReference>
<evidence type="ECO:0008006" key="3">
    <source>
        <dbReference type="Google" id="ProtNLM"/>
    </source>
</evidence>
<dbReference type="AlphaFoldDB" id="A0A101P955"/>
<dbReference type="SUPFAM" id="SSF51735">
    <property type="entry name" value="NAD(P)-binding Rossmann-fold domains"/>
    <property type="match status" value="1"/>
</dbReference>
<comment type="caution">
    <text evidence="1">The sequence shown here is derived from an EMBL/GenBank/DDBJ whole genome shotgun (WGS) entry which is preliminary data.</text>
</comment>